<evidence type="ECO:0000259" key="1">
    <source>
        <dbReference type="PROSITE" id="PS00022"/>
    </source>
</evidence>
<dbReference type="PROSITE" id="PS00022">
    <property type="entry name" value="EGF_1"/>
    <property type="match status" value="1"/>
</dbReference>
<dbReference type="GeneID" id="111114321"/>
<evidence type="ECO:0000313" key="3">
    <source>
        <dbReference type="RefSeq" id="XP_022308319.1"/>
    </source>
</evidence>
<dbReference type="Proteomes" id="UP000694844">
    <property type="component" value="Chromosome 9"/>
</dbReference>
<dbReference type="AlphaFoldDB" id="A0A8B8BZP5"/>
<sequence>MSNMRSSKRNILVNITLLNKDIQCVIYQEIGTIAIPFKTPSFLKTINKTQCQTHDRDHKKLRCGQTEVFIKPECVCSFYNVYEATLYHRHSFCPDGATSDKVTQLKCSDCKKYSLKNNGPCINGGKLTCKGDEVAPEVTCQCPPNFEGRLCEIKIENITRICNMISEPPPHDLENCNTTWKECVTYSRNELYAYKCEEANTSKDTQGYFTNVVVFSSIRLQNSSRITVAVLLNQRSE</sequence>
<proteinExistence type="predicted"/>
<accession>A0A8B8BZP5</accession>
<feature type="domain" description="EGF-like" evidence="1">
    <location>
        <begin position="140"/>
        <end position="151"/>
    </location>
</feature>
<dbReference type="InterPro" id="IPR000742">
    <property type="entry name" value="EGF"/>
</dbReference>
<reference evidence="3" key="1">
    <citation type="submission" date="2025-08" db="UniProtKB">
        <authorList>
            <consortium name="RefSeq"/>
        </authorList>
    </citation>
    <scope>IDENTIFICATION</scope>
    <source>
        <tissue evidence="3">Whole sample</tissue>
    </source>
</reference>
<dbReference type="KEGG" id="cvn:111114321"/>
<evidence type="ECO:0000313" key="2">
    <source>
        <dbReference type="Proteomes" id="UP000694844"/>
    </source>
</evidence>
<organism evidence="2 3">
    <name type="scientific">Crassostrea virginica</name>
    <name type="common">Eastern oyster</name>
    <dbReference type="NCBI Taxonomy" id="6565"/>
    <lineage>
        <taxon>Eukaryota</taxon>
        <taxon>Metazoa</taxon>
        <taxon>Spiralia</taxon>
        <taxon>Lophotrochozoa</taxon>
        <taxon>Mollusca</taxon>
        <taxon>Bivalvia</taxon>
        <taxon>Autobranchia</taxon>
        <taxon>Pteriomorphia</taxon>
        <taxon>Ostreida</taxon>
        <taxon>Ostreoidea</taxon>
        <taxon>Ostreidae</taxon>
        <taxon>Crassostrea</taxon>
    </lineage>
</organism>
<keyword evidence="2" id="KW-1185">Reference proteome</keyword>
<dbReference type="RefSeq" id="XP_022308319.1">
    <property type="nucleotide sequence ID" value="XM_022452611.1"/>
</dbReference>
<dbReference type="OrthoDB" id="6188462at2759"/>
<dbReference type="SUPFAM" id="SSF57196">
    <property type="entry name" value="EGF/Laminin"/>
    <property type="match status" value="1"/>
</dbReference>
<gene>
    <name evidence="3" type="primary">LOC111114321</name>
</gene>
<protein>
    <submittedName>
        <fullName evidence="3">Uncharacterized protein LOC111114321</fullName>
    </submittedName>
</protein>
<name>A0A8B8BZP5_CRAVI</name>
<dbReference type="Gene3D" id="2.10.25.10">
    <property type="entry name" value="Laminin"/>
    <property type="match status" value="1"/>
</dbReference>